<feature type="transmembrane region" description="Helical" evidence="1">
    <location>
        <begin position="21"/>
        <end position="44"/>
    </location>
</feature>
<dbReference type="PROSITE" id="PS51257">
    <property type="entry name" value="PROKAR_LIPOPROTEIN"/>
    <property type="match status" value="1"/>
</dbReference>
<keyword evidence="3" id="KW-1185">Reference proteome</keyword>
<sequence length="190" mass="19586">METFRRKGRVEVGFSRLRIALYWTLGLALLACGLVLIGGGIHVISAGTGKPASGVIGVVIGLVTAALGLLVLTLGLALARPSRPPVVVDSEGVHVQGGCVPWTVISGFSTSRYEGHGPNSHLLATVLVDEASVTEWATGRSNAGDRLSRLHPLASPAPDGISLPFNLAVGARQLSEALEAIRLEVVGVSG</sequence>
<protein>
    <submittedName>
        <fullName evidence="2">Uncharacterized protein</fullName>
    </submittedName>
</protein>
<keyword evidence="1" id="KW-0472">Membrane</keyword>
<reference evidence="3" key="1">
    <citation type="journal article" date="2019" name="Int. J. Syst. Evol. Microbiol.">
        <title>The Global Catalogue of Microorganisms (GCM) 10K type strain sequencing project: providing services to taxonomists for standard genome sequencing and annotation.</title>
        <authorList>
            <consortium name="The Broad Institute Genomics Platform"/>
            <consortium name="The Broad Institute Genome Sequencing Center for Infectious Disease"/>
            <person name="Wu L."/>
            <person name="Ma J."/>
        </authorList>
    </citation>
    <scope>NUCLEOTIDE SEQUENCE [LARGE SCALE GENOMIC DNA]</scope>
    <source>
        <strain evidence="3">JCM 1365</strain>
    </source>
</reference>
<feature type="transmembrane region" description="Helical" evidence="1">
    <location>
        <begin position="56"/>
        <end position="79"/>
    </location>
</feature>
<keyword evidence="1" id="KW-1133">Transmembrane helix</keyword>
<name>A0ABQ2ICP8_9MICO</name>
<accession>A0ABQ2ICP8</accession>
<evidence type="ECO:0000256" key="1">
    <source>
        <dbReference type="SAM" id="Phobius"/>
    </source>
</evidence>
<organism evidence="2 3">
    <name type="scientific">Terrabacter tumescens</name>
    <dbReference type="NCBI Taxonomy" id="60443"/>
    <lineage>
        <taxon>Bacteria</taxon>
        <taxon>Bacillati</taxon>
        <taxon>Actinomycetota</taxon>
        <taxon>Actinomycetes</taxon>
        <taxon>Micrococcales</taxon>
        <taxon>Intrasporangiaceae</taxon>
        <taxon>Terrabacter</taxon>
    </lineage>
</organism>
<comment type="caution">
    <text evidence="2">The sequence shown here is derived from an EMBL/GenBank/DDBJ whole genome shotgun (WGS) entry which is preliminary data.</text>
</comment>
<proteinExistence type="predicted"/>
<evidence type="ECO:0000313" key="2">
    <source>
        <dbReference type="EMBL" id="GGN06039.1"/>
    </source>
</evidence>
<dbReference type="Proteomes" id="UP000623461">
    <property type="component" value="Unassembled WGS sequence"/>
</dbReference>
<gene>
    <name evidence="2" type="ORF">GCM10009721_36970</name>
</gene>
<evidence type="ECO:0000313" key="3">
    <source>
        <dbReference type="Proteomes" id="UP000623461"/>
    </source>
</evidence>
<dbReference type="EMBL" id="BMNZ01000008">
    <property type="protein sequence ID" value="GGN06039.1"/>
    <property type="molecule type" value="Genomic_DNA"/>
</dbReference>
<keyword evidence="1" id="KW-0812">Transmembrane</keyword>